<dbReference type="OrthoDB" id="10381585at2759"/>
<feature type="transmembrane region" description="Helical" evidence="1">
    <location>
        <begin position="174"/>
        <end position="193"/>
    </location>
</feature>
<dbReference type="Proteomes" id="UP000243579">
    <property type="component" value="Unassembled WGS sequence"/>
</dbReference>
<gene>
    <name evidence="2" type="ORF">ACHHYP_05465</name>
</gene>
<keyword evidence="3" id="KW-1185">Reference proteome</keyword>
<comment type="caution">
    <text evidence="2">The sequence shown here is derived from an EMBL/GenBank/DDBJ whole genome shotgun (WGS) entry which is preliminary data.</text>
</comment>
<evidence type="ECO:0000256" key="1">
    <source>
        <dbReference type="SAM" id="Phobius"/>
    </source>
</evidence>
<proteinExistence type="predicted"/>
<keyword evidence="1" id="KW-0472">Membrane</keyword>
<keyword evidence="1" id="KW-0812">Transmembrane</keyword>
<feature type="non-terminal residue" evidence="2">
    <location>
        <position position="1"/>
    </location>
</feature>
<dbReference type="AlphaFoldDB" id="A0A1V9YXK6"/>
<accession>A0A1V9YXK6</accession>
<evidence type="ECO:0000313" key="3">
    <source>
        <dbReference type="Proteomes" id="UP000243579"/>
    </source>
</evidence>
<keyword evidence="1" id="KW-1133">Transmembrane helix</keyword>
<evidence type="ECO:0000313" key="2">
    <source>
        <dbReference type="EMBL" id="OQR90498.1"/>
    </source>
</evidence>
<organism evidence="2 3">
    <name type="scientific">Achlya hypogyna</name>
    <name type="common">Oomycete</name>
    <name type="synonym">Protoachlya hypogyna</name>
    <dbReference type="NCBI Taxonomy" id="1202772"/>
    <lineage>
        <taxon>Eukaryota</taxon>
        <taxon>Sar</taxon>
        <taxon>Stramenopiles</taxon>
        <taxon>Oomycota</taxon>
        <taxon>Saprolegniomycetes</taxon>
        <taxon>Saprolegniales</taxon>
        <taxon>Achlyaceae</taxon>
        <taxon>Achlya</taxon>
    </lineage>
</organism>
<dbReference type="EMBL" id="JNBR01000620">
    <property type="protein sequence ID" value="OQR90498.1"/>
    <property type="molecule type" value="Genomic_DNA"/>
</dbReference>
<sequence length="215" mass="23510">THEVISCEYNAGLVDSNFDFNKFFTATLTTAEASEWTEAARLCPTDGLFEYCNVDQYASFLEYQLFDHANCDIADLRLQHTDYPSSYQTIACLYKIFSLKCDCMEAVLACYSTTAHFGSALSKVIGQAASILCGFILCQRPNIYSLFGDEYAIDKASIMRQLLASTGILSAGDVSPAAVVFVSFGLGMVALVATKKVAALQRKTVDAEDGYHTLL</sequence>
<name>A0A1V9YXK6_ACHHY</name>
<protein>
    <submittedName>
        <fullName evidence="2">Uncharacterized protein</fullName>
    </submittedName>
</protein>
<reference evidence="2 3" key="1">
    <citation type="journal article" date="2014" name="Genome Biol. Evol.">
        <title>The secreted proteins of Achlya hypogyna and Thraustotheca clavata identify the ancestral oomycete secretome and reveal gene acquisitions by horizontal gene transfer.</title>
        <authorList>
            <person name="Misner I."/>
            <person name="Blouin N."/>
            <person name="Leonard G."/>
            <person name="Richards T.A."/>
            <person name="Lane C.E."/>
        </authorList>
    </citation>
    <scope>NUCLEOTIDE SEQUENCE [LARGE SCALE GENOMIC DNA]</scope>
    <source>
        <strain evidence="2 3">ATCC 48635</strain>
    </source>
</reference>